<evidence type="ECO:0000256" key="1">
    <source>
        <dbReference type="SAM" id="MobiDB-lite"/>
    </source>
</evidence>
<feature type="domain" description="Rad50/SbcC-type AAA" evidence="2">
    <location>
        <begin position="32"/>
        <end position="77"/>
    </location>
</feature>
<dbReference type="AlphaFoldDB" id="A0A6N7PT23"/>
<accession>A0A6N7PT23</accession>
<dbReference type="OrthoDB" id="5525775at2"/>
<comment type="caution">
    <text evidence="3">The sequence shown here is derived from an EMBL/GenBank/DDBJ whole genome shotgun (WGS) entry which is preliminary data.</text>
</comment>
<dbReference type="Gene3D" id="3.40.50.300">
    <property type="entry name" value="P-loop containing nucleotide triphosphate hydrolases"/>
    <property type="match status" value="2"/>
</dbReference>
<feature type="region of interest" description="Disordered" evidence="1">
    <location>
        <begin position="1"/>
        <end position="26"/>
    </location>
</feature>
<dbReference type="Pfam" id="PF13476">
    <property type="entry name" value="AAA_23"/>
    <property type="match status" value="1"/>
</dbReference>
<dbReference type="RefSeq" id="WP_153820363.1">
    <property type="nucleotide sequence ID" value="NZ_WJIE01000004.1"/>
</dbReference>
<gene>
    <name evidence="3" type="ORF">GF068_16710</name>
</gene>
<dbReference type="PANTHER" id="PTHR32182:SF22">
    <property type="entry name" value="ATP-DEPENDENT ENDONUCLEASE, OLD FAMILY-RELATED"/>
    <property type="match status" value="1"/>
</dbReference>
<evidence type="ECO:0000313" key="3">
    <source>
        <dbReference type="EMBL" id="MRG93540.1"/>
    </source>
</evidence>
<keyword evidence="4" id="KW-1185">Reference proteome</keyword>
<dbReference type="GO" id="GO:0016887">
    <property type="term" value="F:ATP hydrolysis activity"/>
    <property type="evidence" value="ECO:0007669"/>
    <property type="project" value="InterPro"/>
</dbReference>
<dbReference type="Proteomes" id="UP000440224">
    <property type="component" value="Unassembled WGS sequence"/>
</dbReference>
<name>A0A6N7PT23_9BACT</name>
<dbReference type="InterPro" id="IPR038729">
    <property type="entry name" value="Rad50/SbcC_AAA"/>
</dbReference>
<dbReference type="GO" id="GO:0000731">
    <property type="term" value="P:DNA synthesis involved in DNA repair"/>
    <property type="evidence" value="ECO:0007669"/>
    <property type="project" value="TreeGrafter"/>
</dbReference>
<protein>
    <submittedName>
        <fullName evidence="3">AAA family ATPase</fullName>
    </submittedName>
</protein>
<evidence type="ECO:0000313" key="4">
    <source>
        <dbReference type="Proteomes" id="UP000440224"/>
    </source>
</evidence>
<dbReference type="EMBL" id="WJIE01000004">
    <property type="protein sequence ID" value="MRG93540.1"/>
    <property type="molecule type" value="Genomic_DNA"/>
</dbReference>
<reference evidence="3 4" key="1">
    <citation type="submission" date="2019-10" db="EMBL/GenBank/DDBJ databases">
        <title>A soil myxobacterium in the family Polyangiaceae.</title>
        <authorList>
            <person name="Li Y."/>
            <person name="Wang J."/>
        </authorList>
    </citation>
    <scope>NUCLEOTIDE SEQUENCE [LARGE SCALE GENOMIC DNA]</scope>
    <source>
        <strain evidence="3 4">DSM 14734</strain>
    </source>
</reference>
<proteinExistence type="predicted"/>
<dbReference type="SUPFAM" id="SSF52540">
    <property type="entry name" value="P-loop containing nucleoside triphosphate hydrolases"/>
    <property type="match status" value="1"/>
</dbReference>
<sequence length="444" mass="49036">MSGEHDQDAPSVPHGEGGEPAEATTPRLRLRSLKVHAFRDVRPGTELRFGDGFHLILGKNGSGKSTLVELLAAMSTLSFRRPFFAETPFHVEASFAVGEIALHAKIRRTFETDVVLPLGGPTTHEAAEVLIRVEQRDPSLCYWIQARTGKGLGVFTKDPENGPATPVHELAWADDPLDLSVALPLLSAAFIKNADTPAFDHPAIPTALARVFDYPGTTAPFDEALGALRAMVGGGLTVLLSSKVQSHPWLPPPLHFEGKGEPISLPLSLHPLLKSVIEQLGFDDAKAYFGPGASTDSGWRYSSPSFQFFRGGKPVRRHDQLSFGQQRLFSFAWYLACNPDVAIADELVNGLHSDWIDWCVNVLRDRQSFLTSQNPILVDTVPFESEEDIKRGIILCESVHDAQSDTNELRWRQLDDRESELISRALQQSRFDLLSDLLHALDLW</sequence>
<dbReference type="GO" id="GO:0006302">
    <property type="term" value="P:double-strand break repair"/>
    <property type="evidence" value="ECO:0007669"/>
    <property type="project" value="InterPro"/>
</dbReference>
<dbReference type="InterPro" id="IPR027417">
    <property type="entry name" value="P-loop_NTPase"/>
</dbReference>
<dbReference type="CDD" id="cd00267">
    <property type="entry name" value="ABC_ATPase"/>
    <property type="match status" value="1"/>
</dbReference>
<dbReference type="PANTHER" id="PTHR32182">
    <property type="entry name" value="DNA REPLICATION AND REPAIR PROTEIN RECF"/>
    <property type="match status" value="1"/>
</dbReference>
<organism evidence="3 4">
    <name type="scientific">Polyangium spumosum</name>
    <dbReference type="NCBI Taxonomy" id="889282"/>
    <lineage>
        <taxon>Bacteria</taxon>
        <taxon>Pseudomonadati</taxon>
        <taxon>Myxococcota</taxon>
        <taxon>Polyangia</taxon>
        <taxon>Polyangiales</taxon>
        <taxon>Polyangiaceae</taxon>
        <taxon>Polyangium</taxon>
    </lineage>
</organism>
<evidence type="ECO:0000259" key="2">
    <source>
        <dbReference type="Pfam" id="PF13476"/>
    </source>
</evidence>